<evidence type="ECO:0000256" key="4">
    <source>
        <dbReference type="PROSITE-ProRule" id="PRU00335"/>
    </source>
</evidence>
<evidence type="ECO:0000256" key="2">
    <source>
        <dbReference type="ARBA" id="ARBA00023125"/>
    </source>
</evidence>
<proteinExistence type="predicted"/>
<evidence type="ECO:0000313" key="6">
    <source>
        <dbReference type="EMBL" id="MBB2160641.1"/>
    </source>
</evidence>
<accession>A0A7W4ID24</accession>
<dbReference type="PRINTS" id="PR00455">
    <property type="entry name" value="HTHTETR"/>
</dbReference>
<keyword evidence="1" id="KW-0805">Transcription regulation</keyword>
<protein>
    <submittedName>
        <fullName evidence="6">TetR/AcrR family transcriptional regulator</fullName>
    </submittedName>
</protein>
<dbReference type="GO" id="GO:0003677">
    <property type="term" value="F:DNA binding"/>
    <property type="evidence" value="ECO:0007669"/>
    <property type="project" value="UniProtKB-UniRule"/>
</dbReference>
<gene>
    <name evidence="6" type="ORF">HLH48_10700</name>
</gene>
<dbReference type="SUPFAM" id="SSF46689">
    <property type="entry name" value="Homeodomain-like"/>
    <property type="match status" value="1"/>
</dbReference>
<dbReference type="PROSITE" id="PS50977">
    <property type="entry name" value="HTH_TETR_2"/>
    <property type="match status" value="1"/>
</dbReference>
<dbReference type="Proteomes" id="UP000589085">
    <property type="component" value="Unassembled WGS sequence"/>
</dbReference>
<sequence>MKASYDDIVIAARELLRERGYAGASMHDIAARAGLRKSSIYNRLPNKEFLVTAVLDLTLRELLEGLPDPMLDWRQSYRELIMRIANVLGEHGGSVVFHLALSVPKDAPTAKAAICKFVFRLRARLALILSVGGFADPMAAATDALTRLQGATLWLAALGENQPLQREALGVLAAAGIDVT</sequence>
<evidence type="ECO:0000259" key="5">
    <source>
        <dbReference type="PROSITE" id="PS50977"/>
    </source>
</evidence>
<keyword evidence="3" id="KW-0804">Transcription</keyword>
<feature type="DNA-binding region" description="H-T-H motif" evidence="4">
    <location>
        <begin position="25"/>
        <end position="44"/>
    </location>
</feature>
<dbReference type="Gene3D" id="1.10.357.10">
    <property type="entry name" value="Tetracycline Repressor, domain 2"/>
    <property type="match status" value="1"/>
</dbReference>
<evidence type="ECO:0000256" key="1">
    <source>
        <dbReference type="ARBA" id="ARBA00023015"/>
    </source>
</evidence>
<keyword evidence="2 4" id="KW-0238">DNA-binding</keyword>
<evidence type="ECO:0000256" key="3">
    <source>
        <dbReference type="ARBA" id="ARBA00023163"/>
    </source>
</evidence>
<name>A0A7W4ID24_9PROT</name>
<organism evidence="6 7">
    <name type="scientific">Gluconacetobacter sacchari</name>
    <dbReference type="NCBI Taxonomy" id="92759"/>
    <lineage>
        <taxon>Bacteria</taxon>
        <taxon>Pseudomonadati</taxon>
        <taxon>Pseudomonadota</taxon>
        <taxon>Alphaproteobacteria</taxon>
        <taxon>Acetobacterales</taxon>
        <taxon>Acetobacteraceae</taxon>
        <taxon>Gluconacetobacter</taxon>
    </lineage>
</organism>
<dbReference type="InterPro" id="IPR009057">
    <property type="entry name" value="Homeodomain-like_sf"/>
</dbReference>
<dbReference type="RefSeq" id="WP_182997498.1">
    <property type="nucleotide sequence ID" value="NZ_JABEQJ010000012.1"/>
</dbReference>
<dbReference type="EMBL" id="JABEQJ010000012">
    <property type="protein sequence ID" value="MBB2160641.1"/>
    <property type="molecule type" value="Genomic_DNA"/>
</dbReference>
<reference evidence="6 7" key="1">
    <citation type="submission" date="2020-04" db="EMBL/GenBank/DDBJ databases">
        <title>Description of novel Gluconacetobacter.</title>
        <authorList>
            <person name="Sombolestani A."/>
        </authorList>
    </citation>
    <scope>NUCLEOTIDE SEQUENCE [LARGE SCALE GENOMIC DNA]</scope>
    <source>
        <strain evidence="6 7">LMG 19747</strain>
    </source>
</reference>
<comment type="caution">
    <text evidence="6">The sequence shown here is derived from an EMBL/GenBank/DDBJ whole genome shotgun (WGS) entry which is preliminary data.</text>
</comment>
<feature type="domain" description="HTH tetR-type" evidence="5">
    <location>
        <begin position="2"/>
        <end position="62"/>
    </location>
</feature>
<dbReference type="PANTHER" id="PTHR47506:SF1">
    <property type="entry name" value="HTH-TYPE TRANSCRIPTIONAL REGULATOR YJDC"/>
    <property type="match status" value="1"/>
</dbReference>
<evidence type="ECO:0000313" key="7">
    <source>
        <dbReference type="Proteomes" id="UP000589085"/>
    </source>
</evidence>
<dbReference type="Pfam" id="PF00440">
    <property type="entry name" value="TetR_N"/>
    <property type="match status" value="1"/>
</dbReference>
<dbReference type="AlphaFoldDB" id="A0A7W4ID24"/>
<dbReference type="InterPro" id="IPR001647">
    <property type="entry name" value="HTH_TetR"/>
</dbReference>
<dbReference type="PANTHER" id="PTHR47506">
    <property type="entry name" value="TRANSCRIPTIONAL REGULATORY PROTEIN"/>
    <property type="match status" value="1"/>
</dbReference>